<keyword evidence="1" id="KW-1133">Transmembrane helix</keyword>
<protein>
    <submittedName>
        <fullName evidence="2">Uncharacterized protein</fullName>
    </submittedName>
</protein>
<keyword evidence="3" id="KW-1185">Reference proteome</keyword>
<reference evidence="2 3" key="1">
    <citation type="submission" date="2014-06" db="EMBL/GenBank/DDBJ databases">
        <authorList>
            <person name="Le Roux F."/>
        </authorList>
    </citation>
    <scope>NUCLEOTIDE SEQUENCE [LARGE SCALE GENOMIC DNA]</scope>
    <source>
        <strain evidence="2 3">J2-31</strain>
    </source>
</reference>
<accession>A0AA86X2A2</accession>
<dbReference type="EMBL" id="CCKJ01000038">
    <property type="protein sequence ID" value="CDT82009.1"/>
    <property type="molecule type" value="Genomic_DNA"/>
</dbReference>
<dbReference type="Proteomes" id="UP000041625">
    <property type="component" value="Unassembled WGS sequence"/>
</dbReference>
<keyword evidence="1" id="KW-0812">Transmembrane</keyword>
<evidence type="ECO:0000313" key="2">
    <source>
        <dbReference type="EMBL" id="CDT82009.1"/>
    </source>
</evidence>
<evidence type="ECO:0000256" key="1">
    <source>
        <dbReference type="SAM" id="Phobius"/>
    </source>
</evidence>
<dbReference type="AlphaFoldDB" id="A0AA86X2A2"/>
<feature type="transmembrane region" description="Helical" evidence="1">
    <location>
        <begin position="28"/>
        <end position="47"/>
    </location>
</feature>
<gene>
    <name evidence="2" type="ORF">VCR31J2_1320019</name>
</gene>
<organism evidence="2 3">
    <name type="scientific">Vibrio coralliirubri</name>
    <dbReference type="NCBI Taxonomy" id="1516159"/>
    <lineage>
        <taxon>Bacteria</taxon>
        <taxon>Pseudomonadati</taxon>
        <taxon>Pseudomonadota</taxon>
        <taxon>Gammaproteobacteria</taxon>
        <taxon>Vibrionales</taxon>
        <taxon>Vibrionaceae</taxon>
        <taxon>Vibrio</taxon>
    </lineage>
</organism>
<name>A0AA86X2A2_9VIBR</name>
<proteinExistence type="predicted"/>
<sequence length="50" mass="5107">MPLLFIGLGGLGLGTALGFGVSQGLKKTLTATAVMALLYLAYKSGVFRSC</sequence>
<keyword evidence="1" id="KW-0472">Membrane</keyword>
<evidence type="ECO:0000313" key="3">
    <source>
        <dbReference type="Proteomes" id="UP000041625"/>
    </source>
</evidence>
<comment type="caution">
    <text evidence="2">The sequence shown here is derived from an EMBL/GenBank/DDBJ whole genome shotgun (WGS) entry which is preliminary data.</text>
</comment>